<keyword evidence="1" id="KW-1133">Transmembrane helix</keyword>
<keyword evidence="3" id="KW-1185">Reference proteome</keyword>
<organism evidence="2 3">
    <name type="scientific">Cuscuta epithymum</name>
    <dbReference type="NCBI Taxonomy" id="186058"/>
    <lineage>
        <taxon>Eukaryota</taxon>
        <taxon>Viridiplantae</taxon>
        <taxon>Streptophyta</taxon>
        <taxon>Embryophyta</taxon>
        <taxon>Tracheophyta</taxon>
        <taxon>Spermatophyta</taxon>
        <taxon>Magnoliopsida</taxon>
        <taxon>eudicotyledons</taxon>
        <taxon>Gunneridae</taxon>
        <taxon>Pentapetalae</taxon>
        <taxon>asterids</taxon>
        <taxon>lamiids</taxon>
        <taxon>Solanales</taxon>
        <taxon>Convolvulaceae</taxon>
        <taxon>Cuscuteae</taxon>
        <taxon>Cuscuta</taxon>
        <taxon>Cuscuta subgen. Cuscuta</taxon>
    </lineage>
</organism>
<feature type="transmembrane region" description="Helical" evidence="1">
    <location>
        <begin position="12"/>
        <end position="38"/>
    </location>
</feature>
<protein>
    <submittedName>
        <fullName evidence="2">Uncharacterized protein</fullName>
    </submittedName>
</protein>
<evidence type="ECO:0000313" key="2">
    <source>
        <dbReference type="EMBL" id="CAH9076060.1"/>
    </source>
</evidence>
<keyword evidence="1" id="KW-0812">Transmembrane</keyword>
<dbReference type="Proteomes" id="UP001152523">
    <property type="component" value="Unassembled WGS sequence"/>
</dbReference>
<name>A0AAV0CI40_9ASTE</name>
<comment type="caution">
    <text evidence="2">The sequence shown here is derived from an EMBL/GenBank/DDBJ whole genome shotgun (WGS) entry which is preliminary data.</text>
</comment>
<evidence type="ECO:0000313" key="3">
    <source>
        <dbReference type="Proteomes" id="UP001152523"/>
    </source>
</evidence>
<accession>A0AAV0CI40</accession>
<sequence length="155" mass="16978">MKKVSLDQYFQFYVYVYFLALSRDIIFCGEVSFARFIFPTIIGRVFLGVSKRCVLASPFIMNQDFSCINIEVDHPPPEPSPIKEDGSEWIAFFPVAGEIGTISALDSLPVAGKTGKFNNSFSVAGRTGPISSSTSSEIAGRVYIIVGLANMIAFI</sequence>
<dbReference type="EMBL" id="CAMAPF010000030">
    <property type="protein sequence ID" value="CAH9076060.1"/>
    <property type="molecule type" value="Genomic_DNA"/>
</dbReference>
<evidence type="ECO:0000256" key="1">
    <source>
        <dbReference type="SAM" id="Phobius"/>
    </source>
</evidence>
<keyword evidence="1" id="KW-0472">Membrane</keyword>
<proteinExistence type="predicted"/>
<dbReference type="AlphaFoldDB" id="A0AAV0CI40"/>
<gene>
    <name evidence="2" type="ORF">CEPIT_LOCUS5752</name>
</gene>
<reference evidence="2" key="1">
    <citation type="submission" date="2022-07" db="EMBL/GenBank/DDBJ databases">
        <authorList>
            <person name="Macas J."/>
            <person name="Novak P."/>
            <person name="Neumann P."/>
        </authorList>
    </citation>
    <scope>NUCLEOTIDE SEQUENCE</scope>
</reference>